<reference evidence="1 2" key="1">
    <citation type="journal article" date="2011" name="Nat. Genet.">
        <title>The genome of the mesopolyploid crop species Brassica rapa.</title>
        <authorList>
            <consortium name="Brassica rapa Genome Sequencing Project Consortium"/>
            <person name="Wang X."/>
            <person name="Wang H."/>
            <person name="Wang J."/>
            <person name="Sun R."/>
            <person name="Wu J."/>
            <person name="Liu S."/>
            <person name="Bai Y."/>
            <person name="Mun J.H."/>
            <person name="Bancroft I."/>
            <person name="Cheng F."/>
            <person name="Huang S."/>
            <person name="Li X."/>
            <person name="Hua W."/>
            <person name="Wang J."/>
            <person name="Wang X."/>
            <person name="Freeling M."/>
            <person name="Pires J.C."/>
            <person name="Paterson A.H."/>
            <person name="Chalhoub B."/>
            <person name="Wang B."/>
            <person name="Hayward A."/>
            <person name="Sharpe A.G."/>
            <person name="Park B.S."/>
            <person name="Weisshaar B."/>
            <person name="Liu B."/>
            <person name="Li B."/>
            <person name="Liu B."/>
            <person name="Tong C."/>
            <person name="Song C."/>
            <person name="Duran C."/>
            <person name="Peng C."/>
            <person name="Geng C."/>
            <person name="Koh C."/>
            <person name="Lin C."/>
            <person name="Edwards D."/>
            <person name="Mu D."/>
            <person name="Shen D."/>
            <person name="Soumpourou E."/>
            <person name="Li F."/>
            <person name="Fraser F."/>
            <person name="Conant G."/>
            <person name="Lassalle G."/>
            <person name="King G.J."/>
            <person name="Bonnema G."/>
            <person name="Tang H."/>
            <person name="Wang H."/>
            <person name="Belcram H."/>
            <person name="Zhou H."/>
            <person name="Hirakawa H."/>
            <person name="Abe H."/>
            <person name="Guo H."/>
            <person name="Wang H."/>
            <person name="Jin H."/>
            <person name="Parkin I.A."/>
            <person name="Batley J."/>
            <person name="Kim J.S."/>
            <person name="Just J."/>
            <person name="Li J."/>
            <person name="Xu J."/>
            <person name="Deng J."/>
            <person name="Kim J.A."/>
            <person name="Li J."/>
            <person name="Yu J."/>
            <person name="Meng J."/>
            <person name="Wang J."/>
            <person name="Min J."/>
            <person name="Poulain J."/>
            <person name="Wang J."/>
            <person name="Hatakeyama K."/>
            <person name="Wu K."/>
            <person name="Wang L."/>
            <person name="Fang L."/>
            <person name="Trick M."/>
            <person name="Links M.G."/>
            <person name="Zhao M."/>
            <person name="Jin M."/>
            <person name="Ramchiary N."/>
            <person name="Drou N."/>
            <person name="Berkman P.J."/>
            <person name="Cai Q."/>
            <person name="Huang Q."/>
            <person name="Li R."/>
            <person name="Tabata S."/>
            <person name="Cheng S."/>
            <person name="Zhang S."/>
            <person name="Zhang S."/>
            <person name="Huang S."/>
            <person name="Sato S."/>
            <person name="Sun S."/>
            <person name="Kwon S.J."/>
            <person name="Choi S.R."/>
            <person name="Lee T.H."/>
            <person name="Fan W."/>
            <person name="Zhao X."/>
            <person name="Tan X."/>
            <person name="Xu X."/>
            <person name="Wang Y."/>
            <person name="Qiu Y."/>
            <person name="Yin Y."/>
            <person name="Li Y."/>
            <person name="Du Y."/>
            <person name="Liao Y."/>
            <person name="Lim Y."/>
            <person name="Narusaka Y."/>
            <person name="Wang Y."/>
            <person name="Wang Z."/>
            <person name="Li Z."/>
            <person name="Wang Z."/>
            <person name="Xiong Z."/>
            <person name="Zhang Z."/>
        </authorList>
    </citation>
    <scope>NUCLEOTIDE SEQUENCE [LARGE SCALE GENOMIC DNA]</scope>
    <source>
        <strain evidence="1 2">cv. Chiifu-401-42</strain>
    </source>
</reference>
<dbReference type="HOGENOM" id="CLU_800127_0_0_1"/>
<proteinExistence type="predicted"/>
<organism evidence="1 2">
    <name type="scientific">Brassica campestris</name>
    <name type="common">Field mustard</name>
    <dbReference type="NCBI Taxonomy" id="3711"/>
    <lineage>
        <taxon>Eukaryota</taxon>
        <taxon>Viridiplantae</taxon>
        <taxon>Streptophyta</taxon>
        <taxon>Embryophyta</taxon>
        <taxon>Tracheophyta</taxon>
        <taxon>Spermatophyta</taxon>
        <taxon>Magnoliopsida</taxon>
        <taxon>eudicotyledons</taxon>
        <taxon>Gunneridae</taxon>
        <taxon>Pentapetalae</taxon>
        <taxon>rosids</taxon>
        <taxon>malvids</taxon>
        <taxon>Brassicales</taxon>
        <taxon>Brassicaceae</taxon>
        <taxon>Brassiceae</taxon>
        <taxon>Brassica</taxon>
    </lineage>
</organism>
<dbReference type="AlphaFoldDB" id="M4F9F3"/>
<evidence type="ECO:0008006" key="3">
    <source>
        <dbReference type="Google" id="ProtNLM"/>
    </source>
</evidence>
<dbReference type="OMA" id="ICAICPY"/>
<dbReference type="Proteomes" id="UP000011750">
    <property type="component" value="Chromosome A04"/>
</dbReference>
<accession>M4F9F3</accession>
<reference evidence="1 2" key="2">
    <citation type="journal article" date="2018" name="Hortic Res">
        <title>Improved Brassica rapa reference genome by single-molecule sequencing and chromosome conformation capture technologies.</title>
        <authorList>
            <person name="Zhang L."/>
            <person name="Cai X."/>
            <person name="Wu J."/>
            <person name="Liu M."/>
            <person name="Grob S."/>
            <person name="Cheng F."/>
            <person name="Liang J."/>
            <person name="Cai C."/>
            <person name="Liu Z."/>
            <person name="Liu B."/>
            <person name="Wang F."/>
            <person name="Li S."/>
            <person name="Liu F."/>
            <person name="Li X."/>
            <person name="Cheng L."/>
            <person name="Yang W."/>
            <person name="Li M.H."/>
            <person name="Grossniklaus U."/>
            <person name="Zheng H."/>
            <person name="Wang X."/>
        </authorList>
    </citation>
    <scope>NUCLEOTIDE SEQUENCE [LARGE SCALE GENOMIC DNA]</scope>
    <source>
        <strain evidence="1 2">cv. Chiifu-401-42</strain>
    </source>
</reference>
<protein>
    <recommendedName>
        <fullName evidence="3">F-box associated domain-containing protein</fullName>
    </recommendedName>
</protein>
<evidence type="ECO:0000313" key="2">
    <source>
        <dbReference type="Proteomes" id="UP000011750"/>
    </source>
</evidence>
<name>M4F9F3_BRACM</name>
<dbReference type="EnsemblPlants" id="Bra037716.1">
    <property type="protein sequence ID" value="Bra037716.1-P"/>
    <property type="gene ID" value="Bra037716"/>
</dbReference>
<keyword evidence="2" id="KW-1185">Reference proteome</keyword>
<reference evidence="1" key="3">
    <citation type="submission" date="2023-03" db="UniProtKB">
        <authorList>
            <consortium name="EnsemblPlants"/>
        </authorList>
    </citation>
    <scope>IDENTIFICATION</scope>
    <source>
        <strain evidence="1">cv. Chiifu-401-42</strain>
    </source>
</reference>
<evidence type="ECO:0000313" key="1">
    <source>
        <dbReference type="EnsemblPlants" id="Bra037716.1-P"/>
    </source>
</evidence>
<sequence length="347" mass="39800">MSEQKYMYAYVTLPHHDQSEWYSQKCYRDGRRVVLASYDLNGPESFSFKEKLRKSAKGMNEAAEQWVSEVRRGTTKRGFAIRVVRQNLASILSSFVVSKVLRSCLGHRGDFVKYHATRPSMSCDGLVCTPEEECVNVLNPSTGQLQRFHSPPLVSRRTNSTFTNGTWTTYFPGYYAMGFGREKIKGHYKVVRISGDPNYSDTLDVSTLETTSLQGIWTMDASQEETWSNTHSISLGIKPYVESRSFTPLSVSNQGNVVFYDDKKRLFKYYQDTDQLRPFSSDICAICPYLESLVPLKLQQVEFSTRVTCIRIRRPKVIMCSLLILNRSEALLYVIRCLSKLIEFDFA</sequence>
<dbReference type="InParanoid" id="M4F9F3"/>
<dbReference type="Gramene" id="Bra037716.1">
    <property type="protein sequence ID" value="Bra037716.1-P"/>
    <property type="gene ID" value="Bra037716"/>
</dbReference>